<organism evidence="2 3">
    <name type="scientific">Luteolibacter luteus</name>
    <dbReference type="NCBI Taxonomy" id="2728835"/>
    <lineage>
        <taxon>Bacteria</taxon>
        <taxon>Pseudomonadati</taxon>
        <taxon>Verrucomicrobiota</taxon>
        <taxon>Verrucomicrobiia</taxon>
        <taxon>Verrucomicrobiales</taxon>
        <taxon>Verrucomicrobiaceae</taxon>
        <taxon>Luteolibacter</taxon>
    </lineage>
</organism>
<feature type="transmembrane region" description="Helical" evidence="1">
    <location>
        <begin position="103"/>
        <end position="124"/>
    </location>
</feature>
<evidence type="ECO:0000256" key="1">
    <source>
        <dbReference type="SAM" id="Phobius"/>
    </source>
</evidence>
<feature type="transmembrane region" description="Helical" evidence="1">
    <location>
        <begin position="69"/>
        <end position="91"/>
    </location>
</feature>
<dbReference type="AlphaFoldDB" id="A0A858RJ18"/>
<evidence type="ECO:0000313" key="3">
    <source>
        <dbReference type="Proteomes" id="UP000501812"/>
    </source>
</evidence>
<proteinExistence type="predicted"/>
<keyword evidence="1" id="KW-0812">Transmembrane</keyword>
<sequence length="269" mass="29890">MSKATTSQRVQQIIVAIILCFLVGMFLLFLAIPFLYFTGIAQVLWRLVTGWIFFLNDHLPRMSTNAATWVPGVLALIIAAAVGHGFLRAWAKRREKRWSLGSTLALAMIVPVLFVISFLVPGIILQGTQLAGVKWVHHSPSRPGWTQGSMVSDFWLELVSTATKQDEPPWPFPNSLAELETVKRGAWIRMATDFRDPAPPELPIYLGAGFSADSDPGLPLLISARFASEQGFSRYVKTIGGKQIMIRDAETDQWIQRSLDARAGVEKAR</sequence>
<dbReference type="KEGG" id="luo:HHL09_13295"/>
<gene>
    <name evidence="2" type="ORF">HHL09_13295</name>
</gene>
<keyword evidence="1" id="KW-0472">Membrane</keyword>
<protein>
    <submittedName>
        <fullName evidence="2">Uncharacterized protein</fullName>
    </submittedName>
</protein>
<name>A0A858RJ18_9BACT</name>
<dbReference type="Proteomes" id="UP000501812">
    <property type="component" value="Chromosome"/>
</dbReference>
<feature type="transmembrane region" description="Helical" evidence="1">
    <location>
        <begin position="12"/>
        <end position="37"/>
    </location>
</feature>
<evidence type="ECO:0000313" key="2">
    <source>
        <dbReference type="EMBL" id="QJE96715.1"/>
    </source>
</evidence>
<reference evidence="2 3" key="1">
    <citation type="submission" date="2020-04" db="EMBL/GenBank/DDBJ databases">
        <title>Luteolibacter sp. G-1-1-1 isolated from soil.</title>
        <authorList>
            <person name="Dahal R.H."/>
        </authorList>
    </citation>
    <scope>NUCLEOTIDE SEQUENCE [LARGE SCALE GENOMIC DNA]</scope>
    <source>
        <strain evidence="2 3">G-1-1-1</strain>
    </source>
</reference>
<dbReference type="EMBL" id="CP051774">
    <property type="protein sequence ID" value="QJE96715.1"/>
    <property type="molecule type" value="Genomic_DNA"/>
</dbReference>
<accession>A0A858RJ18</accession>
<keyword evidence="3" id="KW-1185">Reference proteome</keyword>
<dbReference type="RefSeq" id="WP_169455116.1">
    <property type="nucleotide sequence ID" value="NZ_CP051774.1"/>
</dbReference>
<keyword evidence="1" id="KW-1133">Transmembrane helix</keyword>